<sequence>MSKLGVDINAIVQRFMLKVAEVADEEDFSETDGWLGKMVISSSDGEAGASETFVYEIREGKMRLTESAGPFVATMTMSRKTFLDIIHAALQGRGEEVFMTKYANRAISYDGGFWIIDSERFRKVFRRMAATKPGARR</sequence>
<reference evidence="1" key="1">
    <citation type="journal article" date="2015" name="Nature">
        <title>Complex archaea that bridge the gap between prokaryotes and eukaryotes.</title>
        <authorList>
            <person name="Spang A."/>
            <person name="Saw J.H."/>
            <person name="Jorgensen S.L."/>
            <person name="Zaremba-Niedzwiedzka K."/>
            <person name="Martijn J."/>
            <person name="Lind A.E."/>
            <person name="van Eijk R."/>
            <person name="Schleper C."/>
            <person name="Guy L."/>
            <person name="Ettema T.J."/>
        </authorList>
    </citation>
    <scope>NUCLEOTIDE SEQUENCE</scope>
</reference>
<evidence type="ECO:0008006" key="2">
    <source>
        <dbReference type="Google" id="ProtNLM"/>
    </source>
</evidence>
<dbReference type="EMBL" id="LAZR01024372">
    <property type="protein sequence ID" value="KKL75364.1"/>
    <property type="molecule type" value="Genomic_DNA"/>
</dbReference>
<protein>
    <recommendedName>
        <fullName evidence="2">SCP2 domain-containing protein</fullName>
    </recommendedName>
</protein>
<organism evidence="1">
    <name type="scientific">marine sediment metagenome</name>
    <dbReference type="NCBI Taxonomy" id="412755"/>
    <lineage>
        <taxon>unclassified sequences</taxon>
        <taxon>metagenomes</taxon>
        <taxon>ecological metagenomes</taxon>
    </lineage>
</organism>
<gene>
    <name evidence="1" type="ORF">LCGC14_2055600</name>
</gene>
<proteinExistence type="predicted"/>
<evidence type="ECO:0000313" key="1">
    <source>
        <dbReference type="EMBL" id="KKL75364.1"/>
    </source>
</evidence>
<comment type="caution">
    <text evidence="1">The sequence shown here is derived from an EMBL/GenBank/DDBJ whole genome shotgun (WGS) entry which is preliminary data.</text>
</comment>
<name>A0A0F9EMV1_9ZZZZ</name>
<dbReference type="AlphaFoldDB" id="A0A0F9EMV1"/>
<accession>A0A0F9EMV1</accession>